<protein>
    <submittedName>
        <fullName evidence="1">Uncharacterized protein</fullName>
    </submittedName>
</protein>
<evidence type="ECO:0000313" key="4">
    <source>
        <dbReference type="Proteomes" id="UP000294668"/>
    </source>
</evidence>
<evidence type="ECO:0000313" key="1">
    <source>
        <dbReference type="EMBL" id="GAW72059.1"/>
    </source>
</evidence>
<comment type="caution">
    <text evidence="1">The sequence shown here is derived from an EMBL/GenBank/DDBJ whole genome shotgun (WGS) entry which is preliminary data.</text>
</comment>
<dbReference type="EMBL" id="BDGB01000054">
    <property type="protein sequence ID" value="GAW72059.1"/>
    <property type="molecule type" value="Genomic_DNA"/>
</dbReference>
<keyword evidence="4" id="KW-1185">Reference proteome</keyword>
<reference evidence="2" key="3">
    <citation type="submission" date="2019-02" db="EMBL/GenBank/DDBJ databases">
        <authorList>
            <person name="Buron G."/>
            <person name="Chaylann A."/>
            <person name="Dolejs I."/>
            <person name="Forster J."/>
            <person name="Miks M.H."/>
        </authorList>
    </citation>
    <scope>NUCLEOTIDE SEQUENCE</scope>
    <source>
        <strain evidence="2">DSM 10551</strain>
    </source>
</reference>
<name>A0A224VDX3_9LACO</name>
<dbReference type="EMBL" id="PUFL01000052">
    <property type="protein sequence ID" value="TDG91685.1"/>
    <property type="molecule type" value="Genomic_DNA"/>
</dbReference>
<sequence>MTENEIRKQAKQHLFKAYINGMIDVADLGYMLGQVDASTTKEK</sequence>
<dbReference type="Proteomes" id="UP000294668">
    <property type="component" value="Unassembled WGS sequence"/>
</dbReference>
<evidence type="ECO:0000313" key="2">
    <source>
        <dbReference type="EMBL" id="TDG91685.1"/>
    </source>
</evidence>
<proteinExistence type="predicted"/>
<organism evidence="1 3">
    <name type="scientific">Lentilactobacillus parakefiri</name>
    <dbReference type="NCBI Taxonomy" id="152332"/>
    <lineage>
        <taxon>Bacteria</taxon>
        <taxon>Bacillati</taxon>
        <taxon>Bacillota</taxon>
        <taxon>Bacilli</taxon>
        <taxon>Lactobacillales</taxon>
        <taxon>Lactobacillaceae</taxon>
        <taxon>Lentilactobacillus</taxon>
    </lineage>
</organism>
<reference evidence="2 4" key="2">
    <citation type="journal article" date="2019" name="Appl. Microbiol. Biotechnol.">
        <title>Uncovering carbohydrate metabolism through a genotype-phenotype association study of 56 lactic acid bacteria genomes.</title>
        <authorList>
            <person name="Buron-Moles G."/>
            <person name="Chailyan A."/>
            <person name="Dolejs I."/>
            <person name="Forster J."/>
            <person name="Miks M.H."/>
        </authorList>
    </citation>
    <scope>NUCLEOTIDE SEQUENCE [LARGE SCALE GENOMIC DNA]</scope>
    <source>
        <strain evidence="2 4">DSM 10551</strain>
    </source>
</reference>
<reference evidence="1 3" key="1">
    <citation type="journal article" date="2017" name="Biosci Microbiota Food Health">
        <title>Genomic characterization reconfirms the taxonomic status of Lactobacillus parakefiri.</title>
        <authorList>
            <person name="Tanizawa Y."/>
            <person name="Kobayashi H."/>
            <person name="Kaminuma E."/>
            <person name="Sakamoto M."/>
            <person name="Ohkuma M."/>
            <person name="Nakamura Y."/>
            <person name="Arita M."/>
            <person name="Tohno M."/>
        </authorList>
    </citation>
    <scope>NUCLEOTIDE SEQUENCE [LARGE SCALE GENOMIC DNA]</scope>
    <source>
        <strain evidence="1 3">JCM 8573</strain>
    </source>
</reference>
<dbReference type="RefSeq" id="WP_263851681.1">
    <property type="nucleotide sequence ID" value="NZ_BAAAXO010000003.1"/>
</dbReference>
<dbReference type="AlphaFoldDB" id="A0A224VDX3"/>
<gene>
    <name evidence="2" type="ORF">C5L28_000257</name>
    <name evidence="1" type="ORF">LPKJCM_01167</name>
</gene>
<dbReference type="Proteomes" id="UP000214739">
    <property type="component" value="Unassembled WGS sequence"/>
</dbReference>
<accession>A0A224VDX3</accession>
<evidence type="ECO:0000313" key="3">
    <source>
        <dbReference type="Proteomes" id="UP000214739"/>
    </source>
</evidence>